<evidence type="ECO:0000313" key="1">
    <source>
        <dbReference type="EMBL" id="OEJ14806.1"/>
    </source>
</evidence>
<dbReference type="AlphaFoldDB" id="A0A1E5NF93"/>
<accession>A0A1E5NF93</accession>
<proteinExistence type="predicted"/>
<name>A0A1E5NF93_9SPIR</name>
<gene>
    <name evidence="1" type="ORF">BFL38_08185</name>
</gene>
<sequence>MENLIIYKPKNKEELKKLTDDENINLYNVDTSLIKDMTALAGIFICVGEHSNNKASRSR</sequence>
<dbReference type="EMBL" id="MDCO01000009">
    <property type="protein sequence ID" value="OEJ14806.1"/>
    <property type="molecule type" value="Genomic_DNA"/>
</dbReference>
<protein>
    <submittedName>
        <fullName evidence="1">Uncharacterized protein</fullName>
    </submittedName>
</protein>
<evidence type="ECO:0000313" key="2">
    <source>
        <dbReference type="Proteomes" id="UP000095247"/>
    </source>
</evidence>
<dbReference type="Proteomes" id="UP000095247">
    <property type="component" value="Unassembled WGS sequence"/>
</dbReference>
<reference evidence="1 2" key="1">
    <citation type="submission" date="2016-08" db="EMBL/GenBank/DDBJ databases">
        <title>Characterization and recognition of Brachyspira hampsonii sp. nov., a novel intestinal spirochete that is pathogenic to pigs.</title>
        <authorList>
            <person name="Mirajkar N."/>
            <person name="La T."/>
            <person name="Phillips N."/>
            <person name="Hampson D."/>
            <person name="Gebhart C."/>
        </authorList>
    </citation>
    <scope>NUCLEOTIDE SEQUENCE [LARGE SCALE GENOMIC DNA]</scope>
    <source>
        <strain evidence="1 2">P280/1</strain>
    </source>
</reference>
<comment type="caution">
    <text evidence="1">The sequence shown here is derived from an EMBL/GenBank/DDBJ whole genome shotgun (WGS) entry which is preliminary data.</text>
</comment>
<organism evidence="1 2">
    <name type="scientific">Brachyspira hampsonii</name>
    <dbReference type="NCBI Taxonomy" id="1287055"/>
    <lineage>
        <taxon>Bacteria</taxon>
        <taxon>Pseudomonadati</taxon>
        <taxon>Spirochaetota</taxon>
        <taxon>Spirochaetia</taxon>
        <taxon>Brachyspirales</taxon>
        <taxon>Brachyspiraceae</taxon>
        <taxon>Brachyspira</taxon>
    </lineage>
</organism>
<dbReference type="RefSeq" id="WP_069726308.1">
    <property type="nucleotide sequence ID" value="NZ_MDCO01000009.1"/>
</dbReference>